<dbReference type="RefSeq" id="XP_010277059.1">
    <property type="nucleotide sequence ID" value="XM_010278757.2"/>
</dbReference>
<evidence type="ECO:0000256" key="3">
    <source>
        <dbReference type="ARBA" id="ARBA00023157"/>
    </source>
</evidence>
<evidence type="ECO:0000256" key="1">
    <source>
        <dbReference type="ARBA" id="ARBA00009748"/>
    </source>
</evidence>
<gene>
    <name evidence="8" type="primary">LOC104611618</name>
</gene>
<organism evidence="7 8">
    <name type="scientific">Nelumbo nucifera</name>
    <name type="common">Sacred lotus</name>
    <dbReference type="NCBI Taxonomy" id="4432"/>
    <lineage>
        <taxon>Eukaryota</taxon>
        <taxon>Viridiplantae</taxon>
        <taxon>Streptophyta</taxon>
        <taxon>Embryophyta</taxon>
        <taxon>Tracheophyta</taxon>
        <taxon>Spermatophyta</taxon>
        <taxon>Magnoliopsida</taxon>
        <taxon>Proteales</taxon>
        <taxon>Nelumbonaceae</taxon>
        <taxon>Nelumbo</taxon>
    </lineage>
</organism>
<name>A0A1U8BJ34_NELNU</name>
<keyword evidence="3" id="KW-1015">Disulfide bond</keyword>
<keyword evidence="2" id="KW-0732">Signal</keyword>
<keyword evidence="7" id="KW-1185">Reference proteome</keyword>
<reference evidence="8" key="1">
    <citation type="submission" date="2025-08" db="UniProtKB">
        <authorList>
            <consortium name="RefSeq"/>
        </authorList>
    </citation>
    <scope>IDENTIFICATION</scope>
</reference>
<dbReference type="SUPFAM" id="SSF47699">
    <property type="entry name" value="Bifunctional inhibitor/lipid-transfer protein/seed storage 2S albumin"/>
    <property type="match status" value="1"/>
</dbReference>
<feature type="region of interest" description="Disordered" evidence="5">
    <location>
        <begin position="1"/>
        <end position="28"/>
    </location>
</feature>
<dbReference type="PANTHER" id="PTHR33044">
    <property type="entry name" value="BIFUNCTIONAL INHIBITOR/LIPID-TRANSFER PROTEIN/SEED STORAGE 2S ALBUMIN SUPERFAMILY PROTEIN-RELATED"/>
    <property type="match status" value="1"/>
</dbReference>
<dbReference type="Gene3D" id="1.10.110.10">
    <property type="entry name" value="Plant lipid-transfer and hydrophobic proteins"/>
    <property type="match status" value="1"/>
</dbReference>
<dbReference type="OMA" id="YSNCIPA"/>
<dbReference type="KEGG" id="nnu:104611618"/>
<feature type="domain" description="Bifunctional inhibitor/plant lipid transfer protein/seed storage helical" evidence="6">
    <location>
        <begin position="60"/>
        <end position="130"/>
    </location>
</feature>
<evidence type="ECO:0000256" key="5">
    <source>
        <dbReference type="SAM" id="MobiDB-lite"/>
    </source>
</evidence>
<sequence>MSNYRKEKRVPVNQREREREREMGDSEGKRSDVGMWAVVMVAILLIGGAREVEGEDTPSCASNLVACAPYLNSTKPPDSCCTPLRNAVSTQLECLCNLYKSPSLKAFVSNVTQALELPKYCGINGTISACNKAQAPTSTSTSVPSPPGGEGSGVGRLASTGIASLLMVWFSMNVF</sequence>
<dbReference type="GeneID" id="104611618"/>
<dbReference type="InParanoid" id="A0A1U8BJ34"/>
<dbReference type="FunCoup" id="A0A1U8BJ34">
    <property type="interactions" value="184"/>
</dbReference>
<dbReference type="InterPro" id="IPR016140">
    <property type="entry name" value="Bifunc_inhib/LTP/seed_store"/>
</dbReference>
<accession>A0A1U8BJ34</accession>
<dbReference type="Proteomes" id="UP000189703">
    <property type="component" value="Unplaced"/>
</dbReference>
<dbReference type="AlphaFoldDB" id="A0A1U8BJ34"/>
<keyword evidence="4" id="KW-0325">Glycoprotein</keyword>
<protein>
    <submittedName>
        <fullName evidence="8">Lipid transfer-like protein VAS</fullName>
    </submittedName>
</protein>
<dbReference type="CDD" id="cd00010">
    <property type="entry name" value="AAI_LTSS"/>
    <property type="match status" value="1"/>
</dbReference>
<dbReference type="SMART" id="SM00499">
    <property type="entry name" value="AAI"/>
    <property type="match status" value="1"/>
</dbReference>
<dbReference type="OrthoDB" id="690947at2759"/>
<dbReference type="InterPro" id="IPR036312">
    <property type="entry name" value="Bifun_inhib/LTP/seed_sf"/>
</dbReference>
<evidence type="ECO:0000313" key="7">
    <source>
        <dbReference type="Proteomes" id="UP000189703"/>
    </source>
</evidence>
<dbReference type="Pfam" id="PF14368">
    <property type="entry name" value="LTP_2"/>
    <property type="match status" value="1"/>
</dbReference>
<evidence type="ECO:0000256" key="2">
    <source>
        <dbReference type="ARBA" id="ARBA00022729"/>
    </source>
</evidence>
<evidence type="ECO:0000313" key="8">
    <source>
        <dbReference type="RefSeq" id="XP_010277059.1"/>
    </source>
</evidence>
<evidence type="ECO:0000259" key="6">
    <source>
        <dbReference type="SMART" id="SM00499"/>
    </source>
</evidence>
<comment type="similarity">
    <text evidence="1">Belongs to the plant LTP family.</text>
</comment>
<feature type="compositionally biased region" description="Basic and acidic residues" evidence="5">
    <location>
        <begin position="14"/>
        <end position="28"/>
    </location>
</feature>
<evidence type="ECO:0000256" key="4">
    <source>
        <dbReference type="ARBA" id="ARBA00023180"/>
    </source>
</evidence>
<dbReference type="eggNOG" id="ENOG502S7AI">
    <property type="taxonomic scope" value="Eukaryota"/>
</dbReference>
<dbReference type="InterPro" id="IPR043325">
    <property type="entry name" value="LTSS"/>
</dbReference>
<proteinExistence type="inferred from homology"/>